<organism evidence="4">
    <name type="scientific">Selaginella moellendorffii</name>
    <name type="common">Spikemoss</name>
    <dbReference type="NCBI Taxonomy" id="88036"/>
    <lineage>
        <taxon>Eukaryota</taxon>
        <taxon>Viridiplantae</taxon>
        <taxon>Streptophyta</taxon>
        <taxon>Embryophyta</taxon>
        <taxon>Tracheophyta</taxon>
        <taxon>Lycopodiopsida</taxon>
        <taxon>Selaginellales</taxon>
        <taxon>Selaginellaceae</taxon>
        <taxon>Selaginella</taxon>
    </lineage>
</organism>
<dbReference type="HOGENOM" id="CLU_086493_0_0_1"/>
<dbReference type="InterPro" id="IPR025322">
    <property type="entry name" value="PADRE_dom"/>
</dbReference>
<dbReference type="KEGG" id="smo:SELMODRAFT_403062"/>
<protein>
    <submittedName>
        <fullName evidence="3">Uncharacterized protein</fullName>
    </submittedName>
</protein>
<dbReference type="OrthoDB" id="747498at2759"/>
<accession>D8QNX8</accession>
<dbReference type="AlphaFoldDB" id="D8QNX8"/>
<dbReference type="InParanoid" id="D8QNX8"/>
<dbReference type="Pfam" id="PF14009">
    <property type="entry name" value="PADRE"/>
    <property type="match status" value="1"/>
</dbReference>
<dbReference type="FunCoup" id="D8QNX8">
    <property type="interactions" value="624"/>
</dbReference>
<dbReference type="Gramene" id="EFJ38188">
    <property type="protein sequence ID" value="EFJ38188"/>
    <property type="gene ID" value="SELMODRAFT_403062"/>
</dbReference>
<reference evidence="3 4" key="1">
    <citation type="journal article" date="2011" name="Science">
        <title>The Selaginella genome identifies genetic changes associated with the evolution of vascular plants.</title>
        <authorList>
            <person name="Banks J.A."/>
            <person name="Nishiyama T."/>
            <person name="Hasebe M."/>
            <person name="Bowman J.L."/>
            <person name="Gribskov M."/>
            <person name="dePamphilis C."/>
            <person name="Albert V.A."/>
            <person name="Aono N."/>
            <person name="Aoyama T."/>
            <person name="Ambrose B.A."/>
            <person name="Ashton N.W."/>
            <person name="Axtell M.J."/>
            <person name="Barker E."/>
            <person name="Barker M.S."/>
            <person name="Bennetzen J.L."/>
            <person name="Bonawitz N.D."/>
            <person name="Chapple C."/>
            <person name="Cheng C."/>
            <person name="Correa L.G."/>
            <person name="Dacre M."/>
            <person name="DeBarry J."/>
            <person name="Dreyer I."/>
            <person name="Elias M."/>
            <person name="Engstrom E.M."/>
            <person name="Estelle M."/>
            <person name="Feng L."/>
            <person name="Finet C."/>
            <person name="Floyd S.K."/>
            <person name="Frommer W.B."/>
            <person name="Fujita T."/>
            <person name="Gramzow L."/>
            <person name="Gutensohn M."/>
            <person name="Harholt J."/>
            <person name="Hattori M."/>
            <person name="Heyl A."/>
            <person name="Hirai T."/>
            <person name="Hiwatashi Y."/>
            <person name="Ishikawa M."/>
            <person name="Iwata M."/>
            <person name="Karol K.G."/>
            <person name="Koehler B."/>
            <person name="Kolukisaoglu U."/>
            <person name="Kubo M."/>
            <person name="Kurata T."/>
            <person name="Lalonde S."/>
            <person name="Li K."/>
            <person name="Li Y."/>
            <person name="Litt A."/>
            <person name="Lyons E."/>
            <person name="Manning G."/>
            <person name="Maruyama T."/>
            <person name="Michael T.P."/>
            <person name="Mikami K."/>
            <person name="Miyazaki S."/>
            <person name="Morinaga S."/>
            <person name="Murata T."/>
            <person name="Mueller-Roeber B."/>
            <person name="Nelson D.R."/>
            <person name="Obara M."/>
            <person name="Oguri Y."/>
            <person name="Olmstead R.G."/>
            <person name="Onodera N."/>
            <person name="Petersen B.L."/>
            <person name="Pils B."/>
            <person name="Prigge M."/>
            <person name="Rensing S.A."/>
            <person name="Riano-Pachon D.M."/>
            <person name="Roberts A.W."/>
            <person name="Sato Y."/>
            <person name="Scheller H.V."/>
            <person name="Schulz B."/>
            <person name="Schulz C."/>
            <person name="Shakirov E.V."/>
            <person name="Shibagaki N."/>
            <person name="Shinohara N."/>
            <person name="Shippen D.E."/>
            <person name="Soerensen I."/>
            <person name="Sotooka R."/>
            <person name="Sugimoto N."/>
            <person name="Sugita M."/>
            <person name="Sumikawa N."/>
            <person name="Tanurdzic M."/>
            <person name="Theissen G."/>
            <person name="Ulvskov P."/>
            <person name="Wakazuki S."/>
            <person name="Weng J.K."/>
            <person name="Willats W.W."/>
            <person name="Wipf D."/>
            <person name="Wolf P.G."/>
            <person name="Yang L."/>
            <person name="Zimmer A.D."/>
            <person name="Zhu Q."/>
            <person name="Mitros T."/>
            <person name="Hellsten U."/>
            <person name="Loque D."/>
            <person name="Otillar R."/>
            <person name="Salamov A."/>
            <person name="Schmutz J."/>
            <person name="Shapiro H."/>
            <person name="Lindquist E."/>
            <person name="Lucas S."/>
            <person name="Rokhsar D."/>
            <person name="Grigoriev I.V."/>
        </authorList>
    </citation>
    <scope>NUCLEOTIDE SEQUENCE [LARGE SCALE GENOMIC DNA]</scope>
</reference>
<keyword evidence="4" id="KW-1185">Reference proteome</keyword>
<dbReference type="EMBL" id="GL377622">
    <property type="protein sequence ID" value="EFJ15732.1"/>
    <property type="molecule type" value="Genomic_DNA"/>
</dbReference>
<dbReference type="PANTHER" id="PTHR33413:SF1">
    <property type="entry name" value="EXPRESSED PROTEIN"/>
    <property type="match status" value="1"/>
</dbReference>
<evidence type="ECO:0000313" key="2">
    <source>
        <dbReference type="EMBL" id="EFJ15732.1"/>
    </source>
</evidence>
<dbReference type="Proteomes" id="UP000001514">
    <property type="component" value="Unassembled WGS sequence"/>
</dbReference>
<dbReference type="KEGG" id="smo:SELMODRAFT_422655"/>
<dbReference type="EMBL" id="GL377565">
    <property type="protein sequence ID" value="EFJ38188.1"/>
    <property type="molecule type" value="Genomic_DNA"/>
</dbReference>
<evidence type="ECO:0000256" key="1">
    <source>
        <dbReference type="SAM" id="MobiDB-lite"/>
    </source>
</evidence>
<dbReference type="Gramene" id="EFJ15732">
    <property type="protein sequence ID" value="EFJ15732"/>
    <property type="gene ID" value="SELMODRAFT_422655"/>
</dbReference>
<sequence length="165" mass="17880">MGNCHASDAVAAVVEYPGGRIEKIYWSVTARQLMLQNPGHYVGMFVWPKASPSSGSQSFKPKLKLLPPAAMLSIGKCYRLVTYEEVIGDLTEGKGNIKIPKDAIKQSIAASKVTPESTRTFKFSNVLLQQPQQAAPAAATDLKPLNSRPGQWRPSLYSISEMGGS</sequence>
<feature type="region of interest" description="Disordered" evidence="1">
    <location>
        <begin position="137"/>
        <end position="165"/>
    </location>
</feature>
<proteinExistence type="predicted"/>
<name>D8QNX8_SELML</name>
<dbReference type="eggNOG" id="ENOG502RXVQ">
    <property type="taxonomic scope" value="Eukaryota"/>
</dbReference>
<evidence type="ECO:0000313" key="4">
    <source>
        <dbReference type="Proteomes" id="UP000001514"/>
    </source>
</evidence>
<dbReference type="OMA" id="AQSANRY"/>
<evidence type="ECO:0000313" key="3">
    <source>
        <dbReference type="EMBL" id="EFJ38188.1"/>
    </source>
</evidence>
<dbReference type="PANTHER" id="PTHR33413">
    <property type="entry name" value="EXPRESSED PROTEIN"/>
    <property type="match status" value="1"/>
</dbReference>
<gene>
    <name evidence="3" type="ORF">SELMODRAFT_403062</name>
    <name evidence="2" type="ORF">SELMODRAFT_422655</name>
</gene>